<reference evidence="2 3" key="1">
    <citation type="submission" date="2024-10" db="EMBL/GenBank/DDBJ databases">
        <title>The Natural Products Discovery Center: Release of the First 8490 Sequenced Strains for Exploring Actinobacteria Biosynthetic Diversity.</title>
        <authorList>
            <person name="Kalkreuter E."/>
            <person name="Kautsar S.A."/>
            <person name="Yang D."/>
            <person name="Bader C.D."/>
            <person name="Teijaro C.N."/>
            <person name="Fluegel L."/>
            <person name="Davis C.M."/>
            <person name="Simpson J.R."/>
            <person name="Lauterbach L."/>
            <person name="Steele A.D."/>
            <person name="Gui C."/>
            <person name="Meng S."/>
            <person name="Li G."/>
            <person name="Viehrig K."/>
            <person name="Ye F."/>
            <person name="Su P."/>
            <person name="Kiefer A.F."/>
            <person name="Nichols A."/>
            <person name="Cepeda A.J."/>
            <person name="Yan W."/>
            <person name="Fan B."/>
            <person name="Jiang Y."/>
            <person name="Adhikari A."/>
            <person name="Zheng C.-J."/>
            <person name="Schuster L."/>
            <person name="Cowan T.M."/>
            <person name="Smanski M.J."/>
            <person name="Chevrette M.G."/>
            <person name="De Carvalho L.P.S."/>
            <person name="Shen B."/>
        </authorList>
    </citation>
    <scope>NUCLEOTIDE SEQUENCE [LARGE SCALE GENOMIC DNA]</scope>
    <source>
        <strain evidence="2 3">NPDC020568</strain>
    </source>
</reference>
<dbReference type="EMBL" id="JBIRUQ010000001">
    <property type="protein sequence ID" value="MFI1460567.1"/>
    <property type="molecule type" value="Genomic_DNA"/>
</dbReference>
<evidence type="ECO:0000313" key="3">
    <source>
        <dbReference type="Proteomes" id="UP001611263"/>
    </source>
</evidence>
<dbReference type="Gene3D" id="1.10.540.10">
    <property type="entry name" value="Acyl-CoA dehydrogenase/oxidase, N-terminal domain"/>
    <property type="match status" value="1"/>
</dbReference>
<sequence>MVDVADPQSLVQRARRIADDVLFPVAVQVDRTGTVPPEHWDLLAREGLYGLAAPGPDQLGFAEIVEVLEILAGGCLATTFVWMQHNGAVLSLAGSENTALRARYLDDLVHGRVRAGAAFAGVLAKAAKLHAEPVADGHLLNGEAPFVSGWGVVDVVQVSAVVPDGRGGTVVSGLVDATAGAGLTADPIDLAIGEATKTVRLRFADFLVTSDRTIAASPYSDFVGLQSFGSRLNGCVACGVAGRAIRLLREAGRVDAATALDQQLARARTELDAGLADSTRLPAARAGAADLAVRAAGALIAGTGARALLADNHAQCSLRDAVFTAVAGSRPEMRDILVNTMAAR</sequence>
<comment type="caution">
    <text evidence="2">The sequence shown here is derived from an EMBL/GenBank/DDBJ whole genome shotgun (WGS) entry which is preliminary data.</text>
</comment>
<dbReference type="Gene3D" id="2.40.110.10">
    <property type="entry name" value="Butyryl-CoA Dehydrogenase, subunit A, domain 2"/>
    <property type="match status" value="1"/>
</dbReference>
<dbReference type="Proteomes" id="UP001611263">
    <property type="component" value="Unassembled WGS sequence"/>
</dbReference>
<dbReference type="GeneID" id="93505004"/>
<dbReference type="Pfam" id="PF02771">
    <property type="entry name" value="Acyl-CoA_dh_N"/>
    <property type="match status" value="1"/>
</dbReference>
<organism evidence="2 3">
    <name type="scientific">Nocardia carnea</name>
    <dbReference type="NCBI Taxonomy" id="37328"/>
    <lineage>
        <taxon>Bacteria</taxon>
        <taxon>Bacillati</taxon>
        <taxon>Actinomycetota</taxon>
        <taxon>Actinomycetes</taxon>
        <taxon>Mycobacteriales</taxon>
        <taxon>Nocardiaceae</taxon>
        <taxon>Nocardia</taxon>
    </lineage>
</organism>
<keyword evidence="3" id="KW-1185">Reference proteome</keyword>
<dbReference type="PIRSF" id="PIRSF016578">
    <property type="entry name" value="HsaA"/>
    <property type="match status" value="1"/>
</dbReference>
<dbReference type="PANTHER" id="PTHR43884:SF12">
    <property type="entry name" value="ISOVALERYL-COA DEHYDROGENASE, MITOCHONDRIAL-RELATED"/>
    <property type="match status" value="1"/>
</dbReference>
<protein>
    <submittedName>
        <fullName evidence="2">Acyl-CoA dehydrogenase family protein</fullName>
    </submittedName>
</protein>
<evidence type="ECO:0000259" key="1">
    <source>
        <dbReference type="Pfam" id="PF02771"/>
    </source>
</evidence>
<dbReference type="RefSeq" id="WP_033246219.1">
    <property type="nucleotide sequence ID" value="NZ_JBIRUQ010000001.1"/>
</dbReference>
<gene>
    <name evidence="2" type="ORF">ACH4WX_07575</name>
</gene>
<dbReference type="InterPro" id="IPR046373">
    <property type="entry name" value="Acyl-CoA_Oxase/DH_mid-dom_sf"/>
</dbReference>
<dbReference type="SUPFAM" id="SSF56645">
    <property type="entry name" value="Acyl-CoA dehydrogenase NM domain-like"/>
    <property type="match status" value="1"/>
</dbReference>
<evidence type="ECO:0000313" key="2">
    <source>
        <dbReference type="EMBL" id="MFI1460567.1"/>
    </source>
</evidence>
<dbReference type="InterPro" id="IPR009100">
    <property type="entry name" value="AcylCoA_DH/oxidase_NM_dom_sf"/>
</dbReference>
<dbReference type="InterPro" id="IPR013786">
    <property type="entry name" value="AcylCoA_DH/ox_N"/>
</dbReference>
<dbReference type="InterPro" id="IPR037069">
    <property type="entry name" value="AcylCoA_DH/ox_N_sf"/>
</dbReference>
<proteinExistence type="predicted"/>
<name>A0ABW7TK38_9NOCA</name>
<accession>A0ABW7TK38</accession>
<dbReference type="PANTHER" id="PTHR43884">
    <property type="entry name" value="ACYL-COA DEHYDROGENASE"/>
    <property type="match status" value="1"/>
</dbReference>
<feature type="domain" description="Acyl-CoA dehydrogenase/oxidase N-terminal" evidence="1">
    <location>
        <begin position="8"/>
        <end position="111"/>
    </location>
</feature>